<accession>A0A844XE86</accession>
<gene>
    <name evidence="2" type="ORF">GRF63_08685</name>
</gene>
<organism evidence="2 3">
    <name type="scientific">Aurantiacibacter rhizosphaerae</name>
    <dbReference type="NCBI Taxonomy" id="2691582"/>
    <lineage>
        <taxon>Bacteria</taxon>
        <taxon>Pseudomonadati</taxon>
        <taxon>Pseudomonadota</taxon>
        <taxon>Alphaproteobacteria</taxon>
        <taxon>Sphingomonadales</taxon>
        <taxon>Erythrobacteraceae</taxon>
        <taxon>Aurantiacibacter</taxon>
    </lineage>
</organism>
<sequence length="234" mass="25354">MSTFEPVEYDDAGTQLTGHVVRPQGPPRAAVLVFPTIMNPTPAVEAKAFKLAQAGYLAMIGDFYGKTPESFDQSRLFASEIRETPELYRQRLRASLRALVGVDGSQGLPIFIIGFCMGGQAALELAREGAPVAAAVSFHGLLDTQMPAEPGKVSARILVCHGDADPMVPRGQVMNFWQEMDHAGANWHFHSYAGVKHGFTNPAPNDNPATDYDASADRQSWAAMMSLFAELLES</sequence>
<dbReference type="SUPFAM" id="SSF53474">
    <property type="entry name" value="alpha/beta-Hydrolases"/>
    <property type="match status" value="1"/>
</dbReference>
<dbReference type="GO" id="GO:0016787">
    <property type="term" value="F:hydrolase activity"/>
    <property type="evidence" value="ECO:0007669"/>
    <property type="project" value="InterPro"/>
</dbReference>
<proteinExistence type="predicted"/>
<protein>
    <submittedName>
        <fullName evidence="2">Prolyl oligopeptidase family serine peptidase</fullName>
    </submittedName>
</protein>
<evidence type="ECO:0000259" key="1">
    <source>
        <dbReference type="Pfam" id="PF01738"/>
    </source>
</evidence>
<dbReference type="Gene3D" id="3.40.50.1820">
    <property type="entry name" value="alpha/beta hydrolase"/>
    <property type="match status" value="1"/>
</dbReference>
<reference evidence="2 3" key="2">
    <citation type="submission" date="2020-02" db="EMBL/GenBank/DDBJ databases">
        <title>Erythrobacter dongmakensis sp. nov., isolated from a tidal mudflat.</title>
        <authorList>
            <person name="Kim I.S."/>
        </authorList>
    </citation>
    <scope>NUCLEOTIDE SEQUENCE [LARGE SCALE GENOMIC DNA]</scope>
    <source>
        <strain evidence="2 3">GH3-10</strain>
    </source>
</reference>
<keyword evidence="3" id="KW-1185">Reference proteome</keyword>
<dbReference type="PANTHER" id="PTHR22946">
    <property type="entry name" value="DIENELACTONE HYDROLASE DOMAIN-CONTAINING PROTEIN-RELATED"/>
    <property type="match status" value="1"/>
</dbReference>
<evidence type="ECO:0000313" key="2">
    <source>
        <dbReference type="EMBL" id="MWV27982.1"/>
    </source>
</evidence>
<name>A0A844XE86_9SPHN</name>
<dbReference type="InterPro" id="IPR029058">
    <property type="entry name" value="AB_hydrolase_fold"/>
</dbReference>
<dbReference type="EMBL" id="WUBR01000002">
    <property type="protein sequence ID" value="MWV27982.1"/>
    <property type="molecule type" value="Genomic_DNA"/>
</dbReference>
<comment type="caution">
    <text evidence="2">The sequence shown here is derived from an EMBL/GenBank/DDBJ whole genome shotgun (WGS) entry which is preliminary data.</text>
</comment>
<dbReference type="PANTHER" id="PTHR22946:SF0">
    <property type="entry name" value="DIENELACTONE HYDROLASE DOMAIN-CONTAINING PROTEIN"/>
    <property type="match status" value="1"/>
</dbReference>
<reference evidence="2 3" key="1">
    <citation type="submission" date="2019-12" db="EMBL/GenBank/DDBJ databases">
        <authorList>
            <person name="Lee S.D."/>
        </authorList>
    </citation>
    <scope>NUCLEOTIDE SEQUENCE [LARGE SCALE GENOMIC DNA]</scope>
    <source>
        <strain evidence="2 3">GH3-10</strain>
    </source>
</reference>
<dbReference type="InterPro" id="IPR002925">
    <property type="entry name" value="Dienelactn_hydro"/>
</dbReference>
<evidence type="ECO:0000313" key="3">
    <source>
        <dbReference type="Proteomes" id="UP000461409"/>
    </source>
</evidence>
<dbReference type="RefSeq" id="WP_160485631.1">
    <property type="nucleotide sequence ID" value="NZ_WUBR01000002.1"/>
</dbReference>
<dbReference type="InterPro" id="IPR050261">
    <property type="entry name" value="FrsA_esterase"/>
</dbReference>
<dbReference type="Pfam" id="PF01738">
    <property type="entry name" value="DLH"/>
    <property type="match status" value="1"/>
</dbReference>
<dbReference type="Proteomes" id="UP000461409">
    <property type="component" value="Unassembled WGS sequence"/>
</dbReference>
<feature type="domain" description="Dienelactone hydrolase" evidence="1">
    <location>
        <begin position="17"/>
        <end position="231"/>
    </location>
</feature>
<dbReference type="AlphaFoldDB" id="A0A844XE86"/>